<dbReference type="GO" id="GO:0005829">
    <property type="term" value="C:cytosol"/>
    <property type="evidence" value="ECO:0007669"/>
    <property type="project" value="TreeGrafter"/>
</dbReference>
<dbReference type="PANTHER" id="PTHR31637">
    <property type="entry name" value="2,3-BISPHOSPHOGLYCERATE-INDEPENDENT PHOSPHOGLYCERATE MUTASE"/>
    <property type="match status" value="1"/>
</dbReference>
<dbReference type="InterPro" id="IPR006124">
    <property type="entry name" value="Metalloenzyme"/>
</dbReference>
<gene>
    <name evidence="11" type="primary">gpmI_25</name>
    <name evidence="11" type="ORF">SDC9_101267</name>
</gene>
<dbReference type="Gene3D" id="3.40.1450.10">
    <property type="entry name" value="BPG-independent phosphoglycerate mutase, domain B"/>
    <property type="match status" value="1"/>
</dbReference>
<dbReference type="FunFam" id="3.40.1450.10:FF:000002">
    <property type="entry name" value="2,3-bisphosphoglycerate-independent phosphoglycerate mutase"/>
    <property type="match status" value="1"/>
</dbReference>
<evidence type="ECO:0000256" key="4">
    <source>
        <dbReference type="ARBA" id="ARBA00012026"/>
    </source>
</evidence>
<comment type="similarity">
    <text evidence="3">Belongs to the BPG-independent phosphoglycerate mutase family.</text>
</comment>
<name>A0A645AMU4_9ZZZZ</name>
<dbReference type="InterPro" id="IPR036646">
    <property type="entry name" value="PGAM_B_sf"/>
</dbReference>
<dbReference type="GO" id="GO:0030145">
    <property type="term" value="F:manganese ion binding"/>
    <property type="evidence" value="ECO:0007669"/>
    <property type="project" value="InterPro"/>
</dbReference>
<feature type="domain" description="BPG-independent PGAM N-terminal" evidence="10">
    <location>
        <begin position="85"/>
        <end position="294"/>
    </location>
</feature>
<evidence type="ECO:0000259" key="10">
    <source>
        <dbReference type="Pfam" id="PF06415"/>
    </source>
</evidence>
<dbReference type="AlphaFoldDB" id="A0A645AMU4"/>
<dbReference type="Gene3D" id="3.40.720.10">
    <property type="entry name" value="Alkaline Phosphatase, subunit A"/>
    <property type="match status" value="1"/>
</dbReference>
<dbReference type="Pfam" id="PF01676">
    <property type="entry name" value="Metalloenzyme"/>
    <property type="match status" value="1"/>
</dbReference>
<evidence type="ECO:0000259" key="9">
    <source>
        <dbReference type="Pfam" id="PF01676"/>
    </source>
</evidence>
<evidence type="ECO:0000256" key="3">
    <source>
        <dbReference type="ARBA" id="ARBA00008819"/>
    </source>
</evidence>
<evidence type="ECO:0000256" key="6">
    <source>
        <dbReference type="ARBA" id="ARBA00023152"/>
    </source>
</evidence>
<dbReference type="PANTHER" id="PTHR31637:SF0">
    <property type="entry name" value="2,3-BISPHOSPHOGLYCERATE-INDEPENDENT PHOSPHOGLYCERATE MUTASE"/>
    <property type="match status" value="1"/>
</dbReference>
<dbReference type="HAMAP" id="MF_01038">
    <property type="entry name" value="GpmI"/>
    <property type="match status" value="1"/>
</dbReference>
<dbReference type="Pfam" id="PF06415">
    <property type="entry name" value="iPGM_N"/>
    <property type="match status" value="1"/>
</dbReference>
<protein>
    <recommendedName>
        <fullName evidence="4">phosphoglycerate mutase (2,3-diphosphoglycerate-independent)</fullName>
        <ecNumber evidence="4">5.4.2.12</ecNumber>
    </recommendedName>
</protein>
<organism evidence="11">
    <name type="scientific">bioreactor metagenome</name>
    <dbReference type="NCBI Taxonomy" id="1076179"/>
    <lineage>
        <taxon>unclassified sequences</taxon>
        <taxon>metagenomes</taxon>
        <taxon>ecological metagenomes</taxon>
    </lineage>
</organism>
<evidence type="ECO:0000313" key="11">
    <source>
        <dbReference type="EMBL" id="MPM54489.1"/>
    </source>
</evidence>
<keyword evidence="8 11" id="KW-0413">Isomerase</keyword>
<dbReference type="InterPro" id="IPR017850">
    <property type="entry name" value="Alkaline_phosphatase_core_sf"/>
</dbReference>
<dbReference type="EC" id="5.4.2.12" evidence="4"/>
<comment type="pathway">
    <text evidence="2">Carbohydrate degradation; glycolysis; pyruvate from D-glyceraldehyde 3-phosphate: step 3/5.</text>
</comment>
<evidence type="ECO:0000256" key="1">
    <source>
        <dbReference type="ARBA" id="ARBA00001936"/>
    </source>
</evidence>
<dbReference type="UniPathway" id="UPA00109">
    <property type="reaction ID" value="UER00186"/>
</dbReference>
<keyword evidence="6" id="KW-0324">Glycolysis</keyword>
<dbReference type="SUPFAM" id="SSF53649">
    <property type="entry name" value="Alkaline phosphatase-like"/>
    <property type="match status" value="1"/>
</dbReference>
<dbReference type="GO" id="GO:0006096">
    <property type="term" value="P:glycolytic process"/>
    <property type="evidence" value="ECO:0007669"/>
    <property type="project" value="UniProtKB-UniPathway"/>
</dbReference>
<sequence>MSKDTKPVVLCILDGWGLSPSREGNAFVSATTPHLDHIFSTYPWTTLSASGVDVGLIEGQMGDSNVGHLNIGAGRVVYQWLGLLNQAISTGEFEQNQVLRESILQAKRNGKALHLLGLLSDGGVHSHINHVIQLLHMADKLNFRKVYLHAFLDGRDVPPRSALVYLEQIEHAYQQYPVGQLATVTGRYYAMDRDQRWDRTERFWQALTTGEGKHYATAREAVEDAYAHEISDEFVLPSVLDGAQQLNDGDSVLFFNFRADRGRQLAFALTNANFSGFARSKWPQVHVTTMTEYHEELNLPVAFCPVDMSQTLGQVLSQAGKKQLRLAETEKYAHVTFFFNGGVEQEFPGETRILISSPKVATYDLQPEMSAEGISLALQEALNQGEYDFILVNFANGDMVGHTGQWQAALKAMETLDLMVGKLKDQVLQQDGVLLITADHGNIEQMLDENTGTAHTAHTCNPVPFILVSSNSPYRLRNEGRLADIAPTVLALMSLEQPQEMKGQSLIWNK</sequence>
<dbReference type="GO" id="GO:0006007">
    <property type="term" value="P:glucose catabolic process"/>
    <property type="evidence" value="ECO:0007669"/>
    <property type="project" value="InterPro"/>
</dbReference>
<accession>A0A645AMU4</accession>
<keyword evidence="7" id="KW-0464">Manganese</keyword>
<reference evidence="11" key="1">
    <citation type="submission" date="2019-08" db="EMBL/GenBank/DDBJ databases">
        <authorList>
            <person name="Kucharzyk K."/>
            <person name="Murdoch R.W."/>
            <person name="Higgins S."/>
            <person name="Loffler F."/>
        </authorList>
    </citation>
    <scope>NUCLEOTIDE SEQUENCE</scope>
</reference>
<dbReference type="GO" id="GO:0004619">
    <property type="term" value="F:phosphoglycerate mutase activity"/>
    <property type="evidence" value="ECO:0007669"/>
    <property type="project" value="UniProtKB-EC"/>
</dbReference>
<feature type="domain" description="Metalloenzyme" evidence="9">
    <location>
        <begin position="6"/>
        <end position="496"/>
    </location>
</feature>
<dbReference type="CDD" id="cd16010">
    <property type="entry name" value="iPGM"/>
    <property type="match status" value="1"/>
</dbReference>
<evidence type="ECO:0000256" key="7">
    <source>
        <dbReference type="ARBA" id="ARBA00023211"/>
    </source>
</evidence>
<evidence type="ECO:0000256" key="2">
    <source>
        <dbReference type="ARBA" id="ARBA00004798"/>
    </source>
</evidence>
<dbReference type="NCBIfam" id="TIGR01307">
    <property type="entry name" value="pgm_bpd_ind"/>
    <property type="match status" value="1"/>
</dbReference>
<dbReference type="SUPFAM" id="SSF64158">
    <property type="entry name" value="2,3-Bisphosphoglycerate-independent phosphoglycerate mutase, substrate-binding domain"/>
    <property type="match status" value="1"/>
</dbReference>
<comment type="caution">
    <text evidence="11">The sequence shown here is derived from an EMBL/GenBank/DDBJ whole genome shotgun (WGS) entry which is preliminary data.</text>
</comment>
<comment type="cofactor">
    <cofactor evidence="1">
        <name>Mn(2+)</name>
        <dbReference type="ChEBI" id="CHEBI:29035"/>
    </cofactor>
</comment>
<dbReference type="InterPro" id="IPR005995">
    <property type="entry name" value="Pgm_bpd_ind"/>
</dbReference>
<dbReference type="PIRSF" id="PIRSF001492">
    <property type="entry name" value="IPGAM"/>
    <property type="match status" value="1"/>
</dbReference>
<evidence type="ECO:0000256" key="8">
    <source>
        <dbReference type="ARBA" id="ARBA00023235"/>
    </source>
</evidence>
<evidence type="ECO:0000256" key="5">
    <source>
        <dbReference type="ARBA" id="ARBA00022723"/>
    </source>
</evidence>
<dbReference type="InterPro" id="IPR011258">
    <property type="entry name" value="BPG-indep_PGM_N"/>
</dbReference>
<proteinExistence type="inferred from homology"/>
<keyword evidence="5" id="KW-0479">Metal-binding</keyword>
<dbReference type="EMBL" id="VSSQ01014825">
    <property type="protein sequence ID" value="MPM54489.1"/>
    <property type="molecule type" value="Genomic_DNA"/>
</dbReference>